<evidence type="ECO:0000313" key="4">
    <source>
        <dbReference type="Proteomes" id="UP000255317"/>
    </source>
</evidence>
<evidence type="ECO:0000313" key="3">
    <source>
        <dbReference type="EMBL" id="RDK84636.1"/>
    </source>
</evidence>
<name>A0A370Q8E7_9FLAO</name>
<dbReference type="EMBL" id="QRAO01000004">
    <property type="protein sequence ID" value="RDK84636.1"/>
    <property type="molecule type" value="Genomic_DNA"/>
</dbReference>
<protein>
    <submittedName>
        <fullName evidence="3">Thioredoxin</fullName>
    </submittedName>
</protein>
<feature type="domain" description="Thioredoxin" evidence="2">
    <location>
        <begin position="103"/>
        <end position="181"/>
    </location>
</feature>
<proteinExistence type="predicted"/>
<dbReference type="Gene3D" id="3.40.30.10">
    <property type="entry name" value="Glutaredoxin"/>
    <property type="match status" value="1"/>
</dbReference>
<reference evidence="3 4" key="1">
    <citation type="submission" date="2018-07" db="EMBL/GenBank/DDBJ databases">
        <title>Genomic Encyclopedia of Type Strains, Phase IV (KMG-IV): sequencing the most valuable type-strain genomes for metagenomic binning, comparative biology and taxonomic classification.</title>
        <authorList>
            <person name="Goeker M."/>
        </authorList>
    </citation>
    <scope>NUCLEOTIDE SEQUENCE [LARGE SCALE GENOMIC DNA]</scope>
    <source>
        <strain evidence="3 4">DSM 101478</strain>
    </source>
</reference>
<gene>
    <name evidence="3" type="ORF">C8D94_1048</name>
</gene>
<sequence>MKYLLTVFTLISVLACKNAAEKPSEETDNSSEEKIEYTLTKEVNNEFDDPEEEGKMLLGKVNRNGLTNAPYNEWFTESQTNHTLDTVAVDSLKPLLDDTKVSVFMGTWCEDSQREVPALYKILDAADYNFENFSIIAVSHDKDTPNQLEKGANIEYVPTILFIKNGDTLNRIVEYAHKTLEQDMLTILQGKEYTPAYSE</sequence>
<dbReference type="SUPFAM" id="SSF52833">
    <property type="entry name" value="Thioredoxin-like"/>
    <property type="match status" value="1"/>
</dbReference>
<dbReference type="RefSeq" id="WP_115124061.1">
    <property type="nucleotide sequence ID" value="NZ_QRAO01000004.1"/>
</dbReference>
<dbReference type="PROSITE" id="PS51257">
    <property type="entry name" value="PROKAR_LIPOPROTEIN"/>
    <property type="match status" value="1"/>
</dbReference>
<keyword evidence="1" id="KW-0732">Signal</keyword>
<feature type="signal peptide" evidence="1">
    <location>
        <begin position="1"/>
        <end position="19"/>
    </location>
</feature>
<accession>A0A370Q8E7</accession>
<dbReference type="OrthoDB" id="6398367at2"/>
<dbReference type="Pfam" id="PF00085">
    <property type="entry name" value="Thioredoxin"/>
    <property type="match status" value="1"/>
</dbReference>
<dbReference type="InterPro" id="IPR036249">
    <property type="entry name" value="Thioredoxin-like_sf"/>
</dbReference>
<keyword evidence="4" id="KW-1185">Reference proteome</keyword>
<comment type="caution">
    <text evidence="3">The sequence shown here is derived from an EMBL/GenBank/DDBJ whole genome shotgun (WGS) entry which is preliminary data.</text>
</comment>
<dbReference type="InterPro" id="IPR013766">
    <property type="entry name" value="Thioredoxin_domain"/>
</dbReference>
<evidence type="ECO:0000259" key="2">
    <source>
        <dbReference type="Pfam" id="PF00085"/>
    </source>
</evidence>
<dbReference type="CDD" id="cd02947">
    <property type="entry name" value="TRX_family"/>
    <property type="match status" value="1"/>
</dbReference>
<dbReference type="Proteomes" id="UP000255317">
    <property type="component" value="Unassembled WGS sequence"/>
</dbReference>
<dbReference type="AlphaFoldDB" id="A0A370Q8E7"/>
<feature type="chain" id="PRO_5016804344" evidence="1">
    <location>
        <begin position="20"/>
        <end position="199"/>
    </location>
</feature>
<evidence type="ECO:0000256" key="1">
    <source>
        <dbReference type="SAM" id="SignalP"/>
    </source>
</evidence>
<organism evidence="3 4">
    <name type="scientific">Marinirhabdus gelatinilytica</name>
    <dbReference type="NCBI Taxonomy" id="1703343"/>
    <lineage>
        <taxon>Bacteria</taxon>
        <taxon>Pseudomonadati</taxon>
        <taxon>Bacteroidota</taxon>
        <taxon>Flavobacteriia</taxon>
        <taxon>Flavobacteriales</taxon>
        <taxon>Flavobacteriaceae</taxon>
    </lineage>
</organism>